<gene>
    <name evidence="1" type="ORF">MRB53_026346</name>
</gene>
<accession>A0ACC2LI32</accession>
<organism evidence="1 2">
    <name type="scientific">Persea americana</name>
    <name type="common">Avocado</name>
    <dbReference type="NCBI Taxonomy" id="3435"/>
    <lineage>
        <taxon>Eukaryota</taxon>
        <taxon>Viridiplantae</taxon>
        <taxon>Streptophyta</taxon>
        <taxon>Embryophyta</taxon>
        <taxon>Tracheophyta</taxon>
        <taxon>Spermatophyta</taxon>
        <taxon>Magnoliopsida</taxon>
        <taxon>Magnoliidae</taxon>
        <taxon>Laurales</taxon>
        <taxon>Lauraceae</taxon>
        <taxon>Persea</taxon>
    </lineage>
</organism>
<reference evidence="1 2" key="1">
    <citation type="journal article" date="2022" name="Hortic Res">
        <title>A haplotype resolved chromosomal level avocado genome allows analysis of novel avocado genes.</title>
        <authorList>
            <person name="Nath O."/>
            <person name="Fletcher S.J."/>
            <person name="Hayward A."/>
            <person name="Shaw L.M."/>
            <person name="Masouleh A.K."/>
            <person name="Furtado A."/>
            <person name="Henry R.J."/>
            <person name="Mitter N."/>
        </authorList>
    </citation>
    <scope>NUCLEOTIDE SEQUENCE [LARGE SCALE GENOMIC DNA]</scope>
    <source>
        <strain evidence="2">cv. Hass</strain>
    </source>
</reference>
<dbReference type="Proteomes" id="UP001234297">
    <property type="component" value="Chromosome 8"/>
</dbReference>
<comment type="caution">
    <text evidence="1">The sequence shown here is derived from an EMBL/GenBank/DDBJ whole genome shotgun (WGS) entry which is preliminary data.</text>
</comment>
<sequence length="120" mass="13486">MGSQVPVSPVSFYIPSLPRHFLSFSIVSPRFFSSALFPFSVPVYLSHQVSLYSLFSVIVLSADFSLQKSQAKEGRKTKTTTSILFATNNHLLILQYLCRSFYPTLFISELVIQLHGIGHL</sequence>
<evidence type="ECO:0000313" key="2">
    <source>
        <dbReference type="Proteomes" id="UP001234297"/>
    </source>
</evidence>
<evidence type="ECO:0000313" key="1">
    <source>
        <dbReference type="EMBL" id="KAJ8633010.1"/>
    </source>
</evidence>
<name>A0ACC2LI32_PERAE</name>
<proteinExistence type="predicted"/>
<dbReference type="EMBL" id="CM056816">
    <property type="protein sequence ID" value="KAJ8633010.1"/>
    <property type="molecule type" value="Genomic_DNA"/>
</dbReference>
<protein>
    <submittedName>
        <fullName evidence="1">Uncharacterized protein</fullName>
    </submittedName>
</protein>
<keyword evidence="2" id="KW-1185">Reference proteome</keyword>